<keyword evidence="2" id="KW-0378">Hydrolase</keyword>
<evidence type="ECO:0000313" key="3">
    <source>
        <dbReference type="Proteomes" id="UP000018542"/>
    </source>
</evidence>
<dbReference type="InterPro" id="IPR008265">
    <property type="entry name" value="Lipase_GDSL_AS"/>
</dbReference>
<dbReference type="InterPro" id="IPR036514">
    <property type="entry name" value="SGNH_hydro_sf"/>
</dbReference>
<evidence type="ECO:0000259" key="1">
    <source>
        <dbReference type="Pfam" id="PF13472"/>
    </source>
</evidence>
<dbReference type="Gene3D" id="3.40.50.1110">
    <property type="entry name" value="SGNH hydrolase"/>
    <property type="match status" value="1"/>
</dbReference>
<evidence type="ECO:0000313" key="2">
    <source>
        <dbReference type="EMBL" id="AHB47318.1"/>
    </source>
</evidence>
<feature type="domain" description="SGNH hydrolase-type esterase" evidence="1">
    <location>
        <begin position="44"/>
        <end position="202"/>
    </location>
</feature>
<dbReference type="RefSeq" id="WP_023785671.1">
    <property type="nucleotide sequence ID" value="NC_022997.1"/>
</dbReference>
<dbReference type="SUPFAM" id="SSF52266">
    <property type="entry name" value="SGNH hydrolase"/>
    <property type="match status" value="1"/>
</dbReference>
<dbReference type="PANTHER" id="PTHR30383:SF24">
    <property type="entry name" value="THIOESTERASE 1_PROTEASE 1_LYSOPHOSPHOLIPASE L1"/>
    <property type="match status" value="1"/>
</dbReference>
<protein>
    <submittedName>
        <fullName evidence="2">Hydrolase GDSL</fullName>
    </submittedName>
</protein>
<proteinExistence type="predicted"/>
<organism evidence="2 3">
    <name type="scientific">Hyphomicrobium nitrativorans NL23</name>
    <dbReference type="NCBI Taxonomy" id="1029756"/>
    <lineage>
        <taxon>Bacteria</taxon>
        <taxon>Pseudomonadati</taxon>
        <taxon>Pseudomonadota</taxon>
        <taxon>Alphaproteobacteria</taxon>
        <taxon>Hyphomicrobiales</taxon>
        <taxon>Hyphomicrobiaceae</taxon>
        <taxon>Hyphomicrobium</taxon>
    </lineage>
</organism>
<dbReference type="HOGENOM" id="CLU_051180_1_1_5"/>
<dbReference type="PANTHER" id="PTHR30383">
    <property type="entry name" value="THIOESTERASE 1/PROTEASE 1/LYSOPHOSPHOLIPASE L1"/>
    <property type="match status" value="1"/>
</dbReference>
<dbReference type="PROSITE" id="PS01098">
    <property type="entry name" value="LIPASE_GDSL_SER"/>
    <property type="match status" value="1"/>
</dbReference>
<dbReference type="Proteomes" id="UP000018542">
    <property type="component" value="Chromosome"/>
</dbReference>
<dbReference type="InterPro" id="IPR013830">
    <property type="entry name" value="SGNH_hydro"/>
</dbReference>
<dbReference type="GO" id="GO:0006629">
    <property type="term" value="P:lipid metabolic process"/>
    <property type="evidence" value="ECO:0007669"/>
    <property type="project" value="InterPro"/>
</dbReference>
<keyword evidence="3" id="KW-1185">Reference proteome</keyword>
<sequence>MKPKQTASTFTGQMVRAIALVNLWLLAAMTPVGADDARPIRIVAFGDSLTAGYQLKQDQAFPIQLAAALKAKGHAVDVVNAGVSGDTTAAGLARFDWAVPDDTEAVILALGANDALRGIDPDVARHNLDQILTKLRERNIDVLIAGMPPPKNWGKDYEDRFGAMYADLAETHGALLYPFFLDGVALDPKLNLADGMHPTGEGIGIIVEKILPDVEELIRRVEARRGAGSKS</sequence>
<dbReference type="Pfam" id="PF13472">
    <property type="entry name" value="Lipase_GDSL_2"/>
    <property type="match status" value="1"/>
</dbReference>
<name>V5S9M2_9HYPH</name>
<dbReference type="EMBL" id="CP006912">
    <property type="protein sequence ID" value="AHB47318.1"/>
    <property type="molecule type" value="Genomic_DNA"/>
</dbReference>
<gene>
    <name evidence="2" type="ORF">W911_01145</name>
</gene>
<dbReference type="AlphaFoldDB" id="V5S9M2"/>
<dbReference type="PATRIC" id="fig|1029756.8.peg.243"/>
<dbReference type="KEGG" id="hni:W911_01145"/>
<dbReference type="CDD" id="cd01822">
    <property type="entry name" value="Lysophospholipase_L1_like"/>
    <property type="match status" value="1"/>
</dbReference>
<dbReference type="GO" id="GO:0004622">
    <property type="term" value="F:phosphatidylcholine lysophospholipase activity"/>
    <property type="evidence" value="ECO:0007669"/>
    <property type="project" value="TreeGrafter"/>
</dbReference>
<reference evidence="2 3" key="1">
    <citation type="journal article" date="2014" name="Genome Announc.">
        <title>Complete Genome Sequence of Hyphomicrobium nitrativorans Strain NL23, a Denitrifying Bacterium Isolated from Biofilm of a Methanol-Fed Denitrification System Treating Seawater at the Montreal Biodome.</title>
        <authorList>
            <person name="Martineau C."/>
            <person name="Villeneuve C."/>
            <person name="Mauffrey F."/>
            <person name="Villemur R."/>
        </authorList>
    </citation>
    <scope>NUCLEOTIDE SEQUENCE [LARGE SCALE GENOMIC DNA]</scope>
    <source>
        <strain evidence="2">NL23</strain>
    </source>
</reference>
<accession>V5S9M2</accession>
<dbReference type="STRING" id="1029756.W911_01145"/>
<dbReference type="InterPro" id="IPR051532">
    <property type="entry name" value="Ester_Hydrolysis_Enzymes"/>
</dbReference>